<accession>A0A170XMF0</accession>
<proteinExistence type="predicted"/>
<protein>
    <submittedName>
        <fullName evidence="1">Uncharacterized protein</fullName>
    </submittedName>
</protein>
<dbReference type="AlphaFoldDB" id="A0A170XMF0"/>
<sequence>AAQLEPEERLQSVNTLGQRFNDVCYDVLSNELRMIGPMIYGQLEDSKDEVMTTKWNSTMINELMIKMSQYSLLQILNGEYNLLCCIYLDREGYLSKKVMNYQIIDNLNEFNHLLRDSADKRFDWQLANVNETINNLRLFNQKAFEMFFMRSWDIKVDRFGPLLMKILNCAMNSNFRISLSHLEVPRRN</sequence>
<evidence type="ECO:0000313" key="1">
    <source>
        <dbReference type="EMBL" id="JAR99016.1"/>
    </source>
</evidence>
<dbReference type="EMBL" id="GEMB01004253">
    <property type="protein sequence ID" value="JAR99016.1"/>
    <property type="molecule type" value="Transcribed_RNA"/>
</dbReference>
<reference evidence="1" key="2">
    <citation type="journal article" date="2017" name="J. Med. Entomol.">
        <title>Transcriptome Analysis of the Triatoma infestans (Hemiptera: Reduviidae) Integument.</title>
        <authorList>
            <person name="Calderon-Fernandez G.M."/>
            <person name="Moriconi D.E."/>
            <person name="Dulbecco A.B."/>
            <person name="Juarez M.P."/>
        </authorList>
    </citation>
    <scope>NUCLEOTIDE SEQUENCE</scope>
    <source>
        <strain evidence="1">Int1</strain>
        <tissue evidence="1">Integument</tissue>
    </source>
</reference>
<name>A0A170XMF0_TRIIF</name>
<feature type="non-terminal residue" evidence="1">
    <location>
        <position position="1"/>
    </location>
</feature>
<reference evidence="1" key="1">
    <citation type="submission" date="2016-04" db="EMBL/GenBank/DDBJ databases">
        <authorList>
            <person name="Calderon-Fernandez G.M.Sr."/>
        </authorList>
    </citation>
    <scope>NUCLEOTIDE SEQUENCE</scope>
    <source>
        <strain evidence="1">Int1</strain>
        <tissue evidence="1">Integument</tissue>
    </source>
</reference>
<organism evidence="1">
    <name type="scientific">Triatoma infestans</name>
    <name type="common">Assassin bug</name>
    <dbReference type="NCBI Taxonomy" id="30076"/>
    <lineage>
        <taxon>Eukaryota</taxon>
        <taxon>Metazoa</taxon>
        <taxon>Ecdysozoa</taxon>
        <taxon>Arthropoda</taxon>
        <taxon>Hexapoda</taxon>
        <taxon>Insecta</taxon>
        <taxon>Pterygota</taxon>
        <taxon>Neoptera</taxon>
        <taxon>Paraneoptera</taxon>
        <taxon>Hemiptera</taxon>
        <taxon>Heteroptera</taxon>
        <taxon>Panheteroptera</taxon>
        <taxon>Cimicomorpha</taxon>
        <taxon>Reduviidae</taxon>
        <taxon>Triatominae</taxon>
        <taxon>Triatoma</taxon>
    </lineage>
</organism>